<accession>A0AAY5L2J1</accession>
<organism evidence="4 5">
    <name type="scientific">Esox lucius</name>
    <name type="common">Northern pike</name>
    <dbReference type="NCBI Taxonomy" id="8010"/>
    <lineage>
        <taxon>Eukaryota</taxon>
        <taxon>Metazoa</taxon>
        <taxon>Chordata</taxon>
        <taxon>Craniata</taxon>
        <taxon>Vertebrata</taxon>
        <taxon>Euteleostomi</taxon>
        <taxon>Actinopterygii</taxon>
        <taxon>Neopterygii</taxon>
        <taxon>Teleostei</taxon>
        <taxon>Protacanthopterygii</taxon>
        <taxon>Esociformes</taxon>
        <taxon>Esocidae</taxon>
        <taxon>Esox</taxon>
    </lineage>
</organism>
<dbReference type="SMART" id="SM00320">
    <property type="entry name" value="WD40"/>
    <property type="match status" value="6"/>
</dbReference>
<dbReference type="InterPro" id="IPR015943">
    <property type="entry name" value="WD40/YVTN_repeat-like_dom_sf"/>
</dbReference>
<keyword evidence="5" id="KW-1185">Reference proteome</keyword>
<reference evidence="4" key="2">
    <citation type="submission" date="2025-08" db="UniProtKB">
        <authorList>
            <consortium name="Ensembl"/>
        </authorList>
    </citation>
    <scope>IDENTIFICATION</scope>
</reference>
<dbReference type="GeneID" id="105014347"/>
<feature type="repeat" description="WD" evidence="3">
    <location>
        <begin position="196"/>
        <end position="237"/>
    </location>
</feature>
<dbReference type="PANTHER" id="PTHR19854:SF1">
    <property type="entry name" value="GUANINE NUCLEOTIDE-BINDING PROTEIN SUBUNIT BETA-LIKE PROTEIN 1"/>
    <property type="match status" value="1"/>
</dbReference>
<dbReference type="Pfam" id="PF00400">
    <property type="entry name" value="WD40"/>
    <property type="match status" value="4"/>
</dbReference>
<keyword evidence="2" id="KW-0677">Repeat</keyword>
<protein>
    <recommendedName>
        <fullName evidence="6">Guanine nucleotide binding protein (G protein), beta polypeptide 1-like</fullName>
    </recommendedName>
</protein>
<dbReference type="InterPro" id="IPR001680">
    <property type="entry name" value="WD40_rpt"/>
</dbReference>
<sequence length="324" mass="35288">MARPAPAPLYTLRGAGSALNALQFRCCGGDTPLLFSGSAQGSVHVWNLITRRAGKVLDGHSGASVIWLNTLLSRDSLISQGRDMRVCQWDLAEGRSDVTDSVWTGSVGFCRCSLLETGPGRWLLAHPGEAMEEVKVIELPSRQPVCSLVPQRKPGMVMCINLWQPDSGPGPLLLAGYEDGSLAVWDVSLRSVLSRVAAHPEPVMCLAFDPTGQRGVSGSSEKSLSSWTLDGQHRLQLQDPIALVNPGISQLCIRGDGKILASAGWDHRVRVFGWKKLRPLAVLQHHTDMVLSLAFSDHQDTRNRLLAAGSKDQRISLWSIYNQD</sequence>
<evidence type="ECO:0000256" key="2">
    <source>
        <dbReference type="ARBA" id="ARBA00022737"/>
    </source>
</evidence>
<dbReference type="AlphaFoldDB" id="A0AAY5L2J1"/>
<dbReference type="Gene3D" id="2.130.10.10">
    <property type="entry name" value="YVTN repeat-like/Quinoprotein amine dehydrogenase"/>
    <property type="match status" value="2"/>
</dbReference>
<dbReference type="RefSeq" id="XP_019907927.2">
    <property type="nucleotide sequence ID" value="XM_020052368.3"/>
</dbReference>
<dbReference type="SUPFAM" id="SSF50978">
    <property type="entry name" value="WD40 repeat-like"/>
    <property type="match status" value="1"/>
</dbReference>
<dbReference type="RefSeq" id="XP_019907925.2">
    <property type="nucleotide sequence ID" value="XM_020052366.2"/>
</dbReference>
<evidence type="ECO:0000256" key="3">
    <source>
        <dbReference type="PROSITE-ProRule" id="PRU00221"/>
    </source>
</evidence>
<dbReference type="RefSeq" id="XP_019907924.2">
    <property type="nucleotide sequence ID" value="XM_020052365.2"/>
</dbReference>
<evidence type="ECO:0000313" key="5">
    <source>
        <dbReference type="Proteomes" id="UP000265140"/>
    </source>
</evidence>
<name>A0AAY5L2J1_ESOLU</name>
<reference evidence="4 5" key="1">
    <citation type="submission" date="2020-02" db="EMBL/GenBank/DDBJ databases">
        <title>Esox lucius (northern pike) genome, fEsoLuc1, primary haplotype.</title>
        <authorList>
            <person name="Myers G."/>
            <person name="Karagic N."/>
            <person name="Meyer A."/>
            <person name="Pippel M."/>
            <person name="Reichard M."/>
            <person name="Winkler S."/>
            <person name="Tracey A."/>
            <person name="Sims Y."/>
            <person name="Howe K."/>
            <person name="Rhie A."/>
            <person name="Formenti G."/>
            <person name="Durbin R."/>
            <person name="Fedrigo O."/>
            <person name="Jarvis E.D."/>
        </authorList>
    </citation>
    <scope>NUCLEOTIDE SEQUENCE [LARGE SCALE GENOMIC DNA]</scope>
</reference>
<dbReference type="Proteomes" id="UP000265140">
    <property type="component" value="Chromosome 13"/>
</dbReference>
<evidence type="ECO:0000313" key="4">
    <source>
        <dbReference type="Ensembl" id="ENSELUP00000095538.1"/>
    </source>
</evidence>
<dbReference type="RefSeq" id="XP_034152512.1">
    <property type="nucleotide sequence ID" value="XM_034296621.1"/>
</dbReference>
<dbReference type="Ensembl" id="ENSELUT00000089938.1">
    <property type="protein sequence ID" value="ENSELUP00000095538.1"/>
    <property type="gene ID" value="ENSELUG00000038759.1"/>
</dbReference>
<dbReference type="InterPro" id="IPR036322">
    <property type="entry name" value="WD40_repeat_dom_sf"/>
</dbReference>
<dbReference type="RefSeq" id="XP_019907926.2">
    <property type="nucleotide sequence ID" value="XM_020052367.2"/>
</dbReference>
<dbReference type="PANTHER" id="PTHR19854">
    <property type="entry name" value="TRANSDUCIN BETA-LIKE 3"/>
    <property type="match status" value="1"/>
</dbReference>
<gene>
    <name evidence="4" type="primary">GNB1L</name>
</gene>
<dbReference type="RefSeq" id="XP_019907923.2">
    <property type="nucleotide sequence ID" value="XM_020052364.2"/>
</dbReference>
<dbReference type="PROSITE" id="PS50294">
    <property type="entry name" value="WD_REPEATS_REGION"/>
    <property type="match status" value="1"/>
</dbReference>
<dbReference type="PROSITE" id="PS50082">
    <property type="entry name" value="WD_REPEATS_2"/>
    <property type="match status" value="2"/>
</dbReference>
<feature type="repeat" description="WD" evidence="3">
    <location>
        <begin position="283"/>
        <end position="324"/>
    </location>
</feature>
<dbReference type="GeneTree" id="ENSGT00390000018606"/>
<reference evidence="4" key="3">
    <citation type="submission" date="2025-09" db="UniProtKB">
        <authorList>
            <consortium name="Ensembl"/>
        </authorList>
    </citation>
    <scope>IDENTIFICATION</scope>
</reference>
<evidence type="ECO:0000256" key="1">
    <source>
        <dbReference type="ARBA" id="ARBA00022574"/>
    </source>
</evidence>
<proteinExistence type="predicted"/>
<evidence type="ECO:0008006" key="6">
    <source>
        <dbReference type="Google" id="ProtNLM"/>
    </source>
</evidence>
<dbReference type="RefSeq" id="XP_034152511.1">
    <property type="nucleotide sequence ID" value="XM_034296620.1"/>
</dbReference>
<keyword evidence="1 3" id="KW-0853">WD repeat</keyword>